<evidence type="ECO:0000313" key="2">
    <source>
        <dbReference type="EMBL" id="ABY83177.1"/>
    </source>
</evidence>
<feature type="region of interest" description="Disordered" evidence="1">
    <location>
        <begin position="58"/>
        <end position="89"/>
    </location>
</feature>
<dbReference type="EMBL" id="EU240558">
    <property type="protein sequence ID" value="ABY83177.1"/>
    <property type="molecule type" value="Genomic_DNA"/>
</dbReference>
<accession>B4XYD1</accession>
<dbReference type="InterPro" id="IPR036397">
    <property type="entry name" value="RNaseH_sf"/>
</dbReference>
<reference evidence="2" key="1">
    <citation type="journal article" date="2008" name="Chem. Biol.">
        <title>Characterization of the azinomycin B biosynthetic gene cluster revealing a different iterative type I polyketide synthase for naphthoate biosynthesis.</title>
        <authorList>
            <person name="Zhao Q."/>
            <person name="He Q."/>
            <person name="Ding W."/>
            <person name="Tang M."/>
            <person name="Kang Q."/>
            <person name="Yu Y."/>
            <person name="Deng W."/>
            <person name="Zhang Q."/>
            <person name="Fang J."/>
            <person name="Tang G."/>
            <person name="Liu W."/>
        </authorList>
    </citation>
    <scope>NUCLEOTIDE SEQUENCE</scope>
    <source>
        <strain evidence="2">NRRL 2485</strain>
    </source>
</reference>
<dbReference type="AlphaFoldDB" id="B4XYD1"/>
<dbReference type="Gene3D" id="3.30.420.10">
    <property type="entry name" value="Ribonuclease H-like superfamily/Ribonuclease H"/>
    <property type="match status" value="1"/>
</dbReference>
<dbReference type="PANTHER" id="PTHR46889">
    <property type="entry name" value="TRANSPOSASE INSF FOR INSERTION SEQUENCE IS3B-RELATED"/>
    <property type="match status" value="1"/>
</dbReference>
<dbReference type="InterPro" id="IPR050900">
    <property type="entry name" value="Transposase_IS3/IS150/IS904"/>
</dbReference>
<sequence>MGAPRGRSGSGKRPTFPQPARHRTVVREVVGYAMAHHHRAELVVDALGMTHDRSGPEDGCLIHSDRGGESTSARFRDRTGTFGPRQSCGRTGSCFDNSPAESFWTLLKEGTGTRTSSDRAPGRPKGFNFIETFCNRHRLRRPLGKVTQDGTRCLRGPSSLCGRCRSRRQALGGVRASPRVRGAARTRPPAPSSAPRPSARGPGGPRC</sequence>
<feature type="region of interest" description="Disordered" evidence="1">
    <location>
        <begin position="1"/>
        <end position="22"/>
    </location>
</feature>
<proteinExistence type="predicted"/>
<evidence type="ECO:0000256" key="1">
    <source>
        <dbReference type="SAM" id="MobiDB-lite"/>
    </source>
</evidence>
<protein>
    <submittedName>
        <fullName evidence="2">Azi39</fullName>
    </submittedName>
</protein>
<dbReference type="InterPro" id="IPR012337">
    <property type="entry name" value="RNaseH-like_sf"/>
</dbReference>
<dbReference type="SUPFAM" id="SSF53098">
    <property type="entry name" value="Ribonuclease H-like"/>
    <property type="match status" value="1"/>
</dbReference>
<gene>
    <name evidence="2" type="primary">azi39</name>
</gene>
<dbReference type="PANTHER" id="PTHR46889:SF4">
    <property type="entry name" value="TRANSPOSASE INSO FOR INSERTION SEQUENCE ELEMENT IS911B-RELATED"/>
    <property type="match status" value="1"/>
</dbReference>
<dbReference type="GO" id="GO:0015074">
    <property type="term" value="P:DNA integration"/>
    <property type="evidence" value="ECO:0007669"/>
    <property type="project" value="InterPro"/>
</dbReference>
<dbReference type="GO" id="GO:0003676">
    <property type="term" value="F:nucleic acid binding"/>
    <property type="evidence" value="ECO:0007669"/>
    <property type="project" value="InterPro"/>
</dbReference>
<feature type="region of interest" description="Disordered" evidence="1">
    <location>
        <begin position="171"/>
        <end position="207"/>
    </location>
</feature>
<name>B4XYD1_STREG</name>
<organism evidence="2">
    <name type="scientific">Streptomyces sahachiroi</name>
    <dbReference type="NCBI Taxonomy" id="285525"/>
    <lineage>
        <taxon>Bacteria</taxon>
        <taxon>Bacillati</taxon>
        <taxon>Actinomycetota</taxon>
        <taxon>Actinomycetes</taxon>
        <taxon>Kitasatosporales</taxon>
        <taxon>Streptomycetaceae</taxon>
        <taxon>Streptomyces</taxon>
    </lineage>
</organism>
<feature type="compositionally biased region" description="Basic and acidic residues" evidence="1">
    <location>
        <begin position="63"/>
        <end position="79"/>
    </location>
</feature>